<dbReference type="InterPro" id="IPR000639">
    <property type="entry name" value="Epox_hydrolase-like"/>
</dbReference>
<dbReference type="Gene3D" id="3.40.50.1820">
    <property type="entry name" value="alpha/beta hydrolase"/>
    <property type="match status" value="1"/>
</dbReference>
<dbReference type="SUPFAM" id="SSF53474">
    <property type="entry name" value="alpha/beta-Hydrolases"/>
    <property type="match status" value="1"/>
</dbReference>
<dbReference type="GO" id="GO:0016787">
    <property type="term" value="F:hydrolase activity"/>
    <property type="evidence" value="ECO:0007669"/>
    <property type="project" value="UniProtKB-KW"/>
</dbReference>
<keyword evidence="1 3" id="KW-0378">Hydrolase</keyword>
<dbReference type="OrthoDB" id="9780765at2"/>
<accession>A0A7V7GTS1</accession>
<organism evidence="3 4">
    <name type="scientific">Halopseudomonas laoshanensis</name>
    <dbReference type="NCBI Taxonomy" id="2268758"/>
    <lineage>
        <taxon>Bacteria</taxon>
        <taxon>Pseudomonadati</taxon>
        <taxon>Pseudomonadota</taxon>
        <taxon>Gammaproteobacteria</taxon>
        <taxon>Pseudomonadales</taxon>
        <taxon>Pseudomonadaceae</taxon>
        <taxon>Halopseudomonas</taxon>
    </lineage>
</organism>
<dbReference type="RefSeq" id="WP_149332092.1">
    <property type="nucleotide sequence ID" value="NZ_QOVF01000002.1"/>
</dbReference>
<sequence length="326" mass="36787">MPQTEHQILDLNGIQLSLYSDGPTQGPVVWLLHGFPECWYSWRHQISALSDAGYRVFAPEMRGYGASSAPHDPAQYDLITLCGDIQAAMDLLGHTQVAMIGHDWGAPIAWHLALLEPERVNVVGALSVPFGGRPKKPAIGMIRELYQDRFHYMLYFQKPGLAEAEMAEDIPRTMRVMMHGMSGTAGGSTLVQDKPADARWLDDRIDPDVPPQWCSPEAFQVYVETFERSGFHGPVNWYRNFERNWERTEPLAGKQIDQPALFIIGDADPVGELESYTIKKMPNVVPRVEQHVIANCGHWIQCEKPEAINQLLLEFLNREFAPKVTP</sequence>
<comment type="caution">
    <text evidence="3">The sequence shown here is derived from an EMBL/GenBank/DDBJ whole genome shotgun (WGS) entry which is preliminary data.</text>
</comment>
<dbReference type="Proteomes" id="UP000463138">
    <property type="component" value="Unassembled WGS sequence"/>
</dbReference>
<dbReference type="Pfam" id="PF00561">
    <property type="entry name" value="Abhydrolase_1"/>
    <property type="match status" value="1"/>
</dbReference>
<dbReference type="EMBL" id="QOVF01000002">
    <property type="protein sequence ID" value="KAA0694693.1"/>
    <property type="molecule type" value="Genomic_DNA"/>
</dbReference>
<dbReference type="AlphaFoldDB" id="A0A7V7GTS1"/>
<evidence type="ECO:0000259" key="2">
    <source>
        <dbReference type="Pfam" id="PF00561"/>
    </source>
</evidence>
<dbReference type="InterPro" id="IPR029058">
    <property type="entry name" value="AB_hydrolase_fold"/>
</dbReference>
<evidence type="ECO:0000313" key="3">
    <source>
        <dbReference type="EMBL" id="KAA0694693.1"/>
    </source>
</evidence>
<name>A0A7V7GTS1_9GAMM</name>
<evidence type="ECO:0000256" key="1">
    <source>
        <dbReference type="ARBA" id="ARBA00022801"/>
    </source>
</evidence>
<protein>
    <submittedName>
        <fullName evidence="3">Alpha/beta hydrolase</fullName>
    </submittedName>
</protein>
<gene>
    <name evidence="3" type="ORF">DT594_07310</name>
</gene>
<feature type="domain" description="AB hydrolase-1" evidence="2">
    <location>
        <begin position="27"/>
        <end position="305"/>
    </location>
</feature>
<dbReference type="InterPro" id="IPR000073">
    <property type="entry name" value="AB_hydrolase_1"/>
</dbReference>
<reference evidence="3 4" key="1">
    <citation type="submission" date="2018-07" db="EMBL/GenBank/DDBJ databases">
        <title>Pseudomonas laoshanensis sp. nov., isolated from soil.</title>
        <authorList>
            <person name="Sun J."/>
            <person name="Yu L."/>
            <person name="Wang M."/>
            <person name="Zhang C."/>
        </authorList>
    </citation>
    <scope>NUCLEOTIDE SEQUENCE [LARGE SCALE GENOMIC DNA]</scope>
    <source>
        <strain evidence="3 4">Y22</strain>
    </source>
</reference>
<keyword evidence="4" id="KW-1185">Reference proteome</keyword>
<dbReference type="PRINTS" id="PR00111">
    <property type="entry name" value="ABHYDROLASE"/>
</dbReference>
<dbReference type="PRINTS" id="PR00412">
    <property type="entry name" value="EPOXHYDRLASE"/>
</dbReference>
<dbReference type="PANTHER" id="PTHR43329">
    <property type="entry name" value="EPOXIDE HYDROLASE"/>
    <property type="match status" value="1"/>
</dbReference>
<evidence type="ECO:0000313" key="4">
    <source>
        <dbReference type="Proteomes" id="UP000463138"/>
    </source>
</evidence>
<proteinExistence type="predicted"/>